<dbReference type="Pfam" id="PF13193">
    <property type="entry name" value="AMP-binding_C"/>
    <property type="match status" value="1"/>
</dbReference>
<evidence type="ECO:0000313" key="3">
    <source>
        <dbReference type="EMBL" id="MFB9311810.1"/>
    </source>
</evidence>
<dbReference type="PANTHER" id="PTHR43767:SF7">
    <property type="entry name" value="MEDIUM_LONG-CHAIN-FATTY-ACID--COA LIGASE FADD8"/>
    <property type="match status" value="1"/>
</dbReference>
<organism evidence="3 4">
    <name type="scientific">Nocardioides plantarum</name>
    <dbReference type="NCBI Taxonomy" id="29299"/>
    <lineage>
        <taxon>Bacteria</taxon>
        <taxon>Bacillati</taxon>
        <taxon>Actinomycetota</taxon>
        <taxon>Actinomycetes</taxon>
        <taxon>Propionibacteriales</taxon>
        <taxon>Nocardioidaceae</taxon>
        <taxon>Nocardioides</taxon>
    </lineage>
</organism>
<sequence length="509" mass="54380">MRLVDYLDKGWSIGPDAPCLTTDGATSSYAEVRELSLRISAALAARGVRPGDKVAILSANDPVAFTTVFGISRAGAVWCPINPRNEAAENRDLLALFECTALVFQASFAPLVDQVRGDLPALATLVCLDAEVDFALGWHEFLDGGAPGPDPTPIDDVAMVVGTGGTTGRPKGVLLTHHNLETMSAITLMSYPWEGRPVYLALAPLTHAAGVLCFPVLARGGEVVVMRSPDVGGFLDHVERHRVTHTFLPPTLIYMVLAHERLESTDLSSLQCFWYGAAPMSAVRLEEALTRIGPVMAQLFGQTEAPMMISTLSPREHFRPDGSIALERLSSAGRPAPLVTVSIMDEHGTLLPTGETGEIVVRSSLVMAGYLHDAAATAAASAHGWHHTGDIGLLDDEGFLFIVDRAKDMVITGGFNVYSTEVEQAVMSHPDVQDCAVVGLPDDTWGERVVAVVQARAGAVIDPAQVKAFVKDRLGSVKTPKQVEVWDDLPRSKVGKVLKTDIKAQLGAS</sequence>
<dbReference type="Proteomes" id="UP001589750">
    <property type="component" value="Unassembled WGS sequence"/>
</dbReference>
<dbReference type="RefSeq" id="WP_140011096.1">
    <property type="nucleotide sequence ID" value="NZ_JBHMDG010000002.1"/>
</dbReference>
<dbReference type="Gene3D" id="3.30.300.30">
    <property type="match status" value="1"/>
</dbReference>
<feature type="domain" description="AMP-dependent synthetase/ligase" evidence="1">
    <location>
        <begin position="15"/>
        <end position="371"/>
    </location>
</feature>
<keyword evidence="4" id="KW-1185">Reference proteome</keyword>
<evidence type="ECO:0000259" key="1">
    <source>
        <dbReference type="Pfam" id="PF00501"/>
    </source>
</evidence>
<dbReference type="EMBL" id="JBHMDG010000002">
    <property type="protein sequence ID" value="MFB9311810.1"/>
    <property type="molecule type" value="Genomic_DNA"/>
</dbReference>
<dbReference type="InterPro" id="IPR045851">
    <property type="entry name" value="AMP-bd_C_sf"/>
</dbReference>
<reference evidence="3 4" key="1">
    <citation type="submission" date="2024-09" db="EMBL/GenBank/DDBJ databases">
        <authorList>
            <person name="Sun Q."/>
            <person name="Mori K."/>
        </authorList>
    </citation>
    <scope>NUCLEOTIDE SEQUENCE [LARGE SCALE GENOMIC DNA]</scope>
    <source>
        <strain evidence="3 4">JCM 9626</strain>
    </source>
</reference>
<name>A0ABV5K7J2_9ACTN</name>
<dbReference type="Pfam" id="PF00501">
    <property type="entry name" value="AMP-binding"/>
    <property type="match status" value="1"/>
</dbReference>
<dbReference type="InterPro" id="IPR025110">
    <property type="entry name" value="AMP-bd_C"/>
</dbReference>
<accession>A0ABV5K7J2</accession>
<dbReference type="InterPro" id="IPR020845">
    <property type="entry name" value="AMP-binding_CS"/>
</dbReference>
<dbReference type="PANTHER" id="PTHR43767">
    <property type="entry name" value="LONG-CHAIN-FATTY-ACID--COA LIGASE"/>
    <property type="match status" value="1"/>
</dbReference>
<proteinExistence type="predicted"/>
<comment type="caution">
    <text evidence="3">The sequence shown here is derived from an EMBL/GenBank/DDBJ whole genome shotgun (WGS) entry which is preliminary data.</text>
</comment>
<gene>
    <name evidence="3" type="ORF">ACFFRI_02040</name>
</gene>
<dbReference type="InterPro" id="IPR042099">
    <property type="entry name" value="ANL_N_sf"/>
</dbReference>
<dbReference type="PROSITE" id="PS00455">
    <property type="entry name" value="AMP_BINDING"/>
    <property type="match status" value="1"/>
</dbReference>
<protein>
    <submittedName>
        <fullName evidence="3">AMP-binding protein</fullName>
    </submittedName>
</protein>
<dbReference type="InterPro" id="IPR000873">
    <property type="entry name" value="AMP-dep_synth/lig_dom"/>
</dbReference>
<dbReference type="Gene3D" id="3.40.50.12780">
    <property type="entry name" value="N-terminal domain of ligase-like"/>
    <property type="match status" value="1"/>
</dbReference>
<dbReference type="SUPFAM" id="SSF56801">
    <property type="entry name" value="Acetyl-CoA synthetase-like"/>
    <property type="match status" value="1"/>
</dbReference>
<dbReference type="InterPro" id="IPR050237">
    <property type="entry name" value="ATP-dep_AMP-bd_enzyme"/>
</dbReference>
<evidence type="ECO:0000313" key="4">
    <source>
        <dbReference type="Proteomes" id="UP001589750"/>
    </source>
</evidence>
<evidence type="ECO:0000259" key="2">
    <source>
        <dbReference type="Pfam" id="PF13193"/>
    </source>
</evidence>
<feature type="domain" description="AMP-binding enzyme C-terminal" evidence="2">
    <location>
        <begin position="421"/>
        <end position="496"/>
    </location>
</feature>